<gene>
    <name evidence="1" type="ORF">AB7A72_15605</name>
</gene>
<organism evidence="1 2">
    <name type="scientific">Comamonas sediminis</name>
    <dbReference type="NCBI Taxonomy" id="1783360"/>
    <lineage>
        <taxon>Bacteria</taxon>
        <taxon>Pseudomonadati</taxon>
        <taxon>Pseudomonadota</taxon>
        <taxon>Betaproteobacteria</taxon>
        <taxon>Burkholderiales</taxon>
        <taxon>Comamonadaceae</taxon>
        <taxon>Comamonas</taxon>
    </lineage>
</organism>
<evidence type="ECO:0008006" key="3">
    <source>
        <dbReference type="Google" id="ProtNLM"/>
    </source>
</evidence>
<comment type="caution">
    <text evidence="1">The sequence shown here is derived from an EMBL/GenBank/DDBJ whole genome shotgun (WGS) entry which is preliminary data.</text>
</comment>
<keyword evidence="2" id="KW-1185">Reference proteome</keyword>
<dbReference type="Proteomes" id="UP001562178">
    <property type="component" value="Unassembled WGS sequence"/>
</dbReference>
<evidence type="ECO:0000313" key="1">
    <source>
        <dbReference type="EMBL" id="MEY2252443.1"/>
    </source>
</evidence>
<dbReference type="EMBL" id="JBGBDC010000006">
    <property type="protein sequence ID" value="MEY2252443.1"/>
    <property type="molecule type" value="Genomic_DNA"/>
</dbReference>
<reference evidence="1 2" key="1">
    <citation type="journal article" date="2016" name="Int. J. Syst. Evol. Microbiol.">
        <title>Description of Comamonas sediminis sp. nov., isolated from lagoon sediments.</title>
        <authorList>
            <person name="Subhash Y."/>
            <person name="Bang J.J."/>
            <person name="You T.H."/>
            <person name="Lee S.S."/>
        </authorList>
    </citation>
    <scope>NUCLEOTIDE SEQUENCE [LARGE SCALE GENOMIC DNA]</scope>
    <source>
        <strain evidence="1 2">JCM 31169</strain>
    </source>
</reference>
<evidence type="ECO:0000313" key="2">
    <source>
        <dbReference type="Proteomes" id="UP001562178"/>
    </source>
</evidence>
<dbReference type="RefSeq" id="WP_369460476.1">
    <property type="nucleotide sequence ID" value="NZ_JBGBDC010000006.1"/>
</dbReference>
<accession>A0ABV4B4J5</accession>
<sequence>MLHDTTGTVWAWTAKGLRSAATAHPRPREWAIDILKPFIAFLFEINLFNMDMHRSRAKSQRKQGNVKHLHAGAWLTFFMKRLALVEAIDGAQGVGCNETAATPQRGAQVRGGGSASCH</sequence>
<proteinExistence type="predicted"/>
<protein>
    <recommendedName>
        <fullName evidence="3">Transposase</fullName>
    </recommendedName>
</protein>
<name>A0ABV4B4J5_9BURK</name>